<evidence type="ECO:0000259" key="5">
    <source>
        <dbReference type="PROSITE" id="PS50072"/>
    </source>
</evidence>
<evidence type="ECO:0000256" key="3">
    <source>
        <dbReference type="ARBA" id="ARBA00023235"/>
    </source>
</evidence>
<proteinExistence type="predicted"/>
<gene>
    <name evidence="6" type="ORF">DJ018_14080</name>
</gene>
<keyword evidence="2" id="KW-0697">Rotamase</keyword>
<keyword evidence="3 6" id="KW-0413">Isomerase</keyword>
<dbReference type="PROSITE" id="PS50072">
    <property type="entry name" value="CSA_PPIASE_2"/>
    <property type="match status" value="1"/>
</dbReference>
<feature type="signal peptide" evidence="4">
    <location>
        <begin position="1"/>
        <end position="22"/>
    </location>
</feature>
<dbReference type="AlphaFoldDB" id="A0A328ADG6"/>
<keyword evidence="7" id="KW-1185">Reference proteome</keyword>
<dbReference type="EMBL" id="QFYR01000003">
    <property type="protein sequence ID" value="RAK52266.1"/>
    <property type="molecule type" value="Genomic_DNA"/>
</dbReference>
<dbReference type="Proteomes" id="UP000249725">
    <property type="component" value="Unassembled WGS sequence"/>
</dbReference>
<dbReference type="InterPro" id="IPR002130">
    <property type="entry name" value="Cyclophilin-type_PPIase_dom"/>
</dbReference>
<comment type="caution">
    <text evidence="6">The sequence shown here is derived from an EMBL/GenBank/DDBJ whole genome shotgun (WGS) entry which is preliminary data.</text>
</comment>
<dbReference type="CDD" id="cd00317">
    <property type="entry name" value="cyclophilin"/>
    <property type="match status" value="1"/>
</dbReference>
<evidence type="ECO:0000313" key="7">
    <source>
        <dbReference type="Proteomes" id="UP000249725"/>
    </source>
</evidence>
<feature type="chain" id="PRO_5016323665" description="peptidylprolyl isomerase" evidence="4">
    <location>
        <begin position="23"/>
        <end position="291"/>
    </location>
</feature>
<dbReference type="Pfam" id="PF00160">
    <property type="entry name" value="Pro_isomerase"/>
    <property type="match status" value="1"/>
</dbReference>
<dbReference type="SUPFAM" id="SSF50891">
    <property type="entry name" value="Cyclophilin-like"/>
    <property type="match status" value="1"/>
</dbReference>
<dbReference type="RefSeq" id="WP_111515590.1">
    <property type="nucleotide sequence ID" value="NZ_QFYR01000003.1"/>
</dbReference>
<dbReference type="PANTHER" id="PTHR45625:SF4">
    <property type="entry name" value="PEPTIDYLPROLYL ISOMERASE DOMAIN AND WD REPEAT-CONTAINING PROTEIN 1"/>
    <property type="match status" value="1"/>
</dbReference>
<keyword evidence="4" id="KW-0732">Signal</keyword>
<protein>
    <recommendedName>
        <fullName evidence="1">peptidylprolyl isomerase</fullName>
        <ecNumber evidence="1">5.2.1.8</ecNumber>
    </recommendedName>
</protein>
<dbReference type="GO" id="GO:0003755">
    <property type="term" value="F:peptidyl-prolyl cis-trans isomerase activity"/>
    <property type="evidence" value="ECO:0007669"/>
    <property type="project" value="UniProtKB-KW"/>
</dbReference>
<accession>A0A328ADG6</accession>
<dbReference type="Gene3D" id="2.40.100.10">
    <property type="entry name" value="Cyclophilin-like"/>
    <property type="match status" value="1"/>
</dbReference>
<evidence type="ECO:0000256" key="2">
    <source>
        <dbReference type="ARBA" id="ARBA00023110"/>
    </source>
</evidence>
<evidence type="ECO:0000313" key="6">
    <source>
        <dbReference type="EMBL" id="RAK52266.1"/>
    </source>
</evidence>
<reference evidence="7" key="1">
    <citation type="submission" date="2018-05" db="EMBL/GenBank/DDBJ databases">
        <authorList>
            <person name="Li X."/>
        </authorList>
    </citation>
    <scope>NUCLEOTIDE SEQUENCE [LARGE SCALE GENOMIC DNA]</scope>
    <source>
        <strain evidence="7">YIM 73061</strain>
    </source>
</reference>
<dbReference type="EC" id="5.2.1.8" evidence="1"/>
<organism evidence="6 7">
    <name type="scientific">Phenylobacterium deserti</name>
    <dbReference type="NCBI Taxonomy" id="1914756"/>
    <lineage>
        <taxon>Bacteria</taxon>
        <taxon>Pseudomonadati</taxon>
        <taxon>Pseudomonadota</taxon>
        <taxon>Alphaproteobacteria</taxon>
        <taxon>Caulobacterales</taxon>
        <taxon>Caulobacteraceae</taxon>
        <taxon>Phenylobacterium</taxon>
    </lineage>
</organism>
<feature type="domain" description="PPIase cyclophilin-type" evidence="5">
    <location>
        <begin position="49"/>
        <end position="248"/>
    </location>
</feature>
<dbReference type="InterPro" id="IPR029000">
    <property type="entry name" value="Cyclophilin-like_dom_sf"/>
</dbReference>
<dbReference type="PANTHER" id="PTHR45625">
    <property type="entry name" value="PEPTIDYL-PROLYL CIS-TRANS ISOMERASE-RELATED"/>
    <property type="match status" value="1"/>
</dbReference>
<dbReference type="InterPro" id="IPR044666">
    <property type="entry name" value="Cyclophilin_A-like"/>
</dbReference>
<sequence length="291" mass="31599">MRAKLLLAAAFAALCLPAAATAQSRAKPSITDVPKRPGPVAADWRTPDANDVLVIDTNKGRIVLEMIPEAAPLFVQRVRELALEHFYDGHTFFRVIEDFMDQTGDPLNTGEGGSTRPDVPGEFTFRRGPETAFVTAADQSIAEVGFIKSLPVMSQSMMLAPMTRDGKVSAWGLFCPGVAGAARAESPDSANSQFFLMRAGYPSLEKRYAAWGRVISGQDVVRAIKVGEPVADPQDRMERVRVLADIPAAERPKVRVIDPKSAWFKGEIDRVRATKGADFSACDVNIPAEVK</sequence>
<evidence type="ECO:0000256" key="4">
    <source>
        <dbReference type="SAM" id="SignalP"/>
    </source>
</evidence>
<evidence type="ECO:0000256" key="1">
    <source>
        <dbReference type="ARBA" id="ARBA00013194"/>
    </source>
</evidence>
<name>A0A328ADG6_9CAUL</name>
<dbReference type="OrthoDB" id="9807797at2"/>